<evidence type="ECO:0000256" key="3">
    <source>
        <dbReference type="ARBA" id="ARBA00022729"/>
    </source>
</evidence>
<protein>
    <recommendedName>
        <fullName evidence="7">Beta-hexosaminidase</fullName>
        <ecNumber evidence="7">3.2.1.52</ecNumber>
    </recommendedName>
</protein>
<evidence type="ECO:0000256" key="5">
    <source>
        <dbReference type="ARBA" id="ARBA00023180"/>
    </source>
</evidence>
<name>A0AAV7XEJ2_9NEOP</name>
<comment type="catalytic activity">
    <reaction evidence="1 7">
        <text>Hydrolysis of terminal non-reducing N-acetyl-D-hexosamine residues in N-acetyl-beta-D-hexosaminides.</text>
        <dbReference type="EC" id="3.2.1.52"/>
    </reaction>
</comment>
<dbReference type="InterPro" id="IPR029019">
    <property type="entry name" value="HEX_eukaryotic_N"/>
</dbReference>
<dbReference type="CDD" id="cd06562">
    <property type="entry name" value="GH20_HexA_HexB-like"/>
    <property type="match status" value="1"/>
</dbReference>
<dbReference type="GO" id="GO:0004563">
    <property type="term" value="F:beta-N-acetylhexosaminidase activity"/>
    <property type="evidence" value="ECO:0007669"/>
    <property type="project" value="UniProtKB-EC"/>
</dbReference>
<keyword evidence="5" id="KW-0325">Glycoprotein</keyword>
<dbReference type="EC" id="3.2.1.52" evidence="7"/>
<evidence type="ECO:0000256" key="2">
    <source>
        <dbReference type="ARBA" id="ARBA00006285"/>
    </source>
</evidence>
<evidence type="ECO:0000313" key="14">
    <source>
        <dbReference type="Proteomes" id="UP001075354"/>
    </source>
</evidence>
<keyword evidence="4 7" id="KW-0378">Hydrolase</keyword>
<keyword evidence="14" id="KW-1185">Reference proteome</keyword>
<keyword evidence="3 10" id="KW-0732">Signal</keyword>
<feature type="domain" description="Beta-hexosaminidase eukaryotic type N-terminal" evidence="12">
    <location>
        <begin position="40"/>
        <end position="174"/>
    </location>
</feature>
<evidence type="ECO:0000256" key="1">
    <source>
        <dbReference type="ARBA" id="ARBA00001231"/>
    </source>
</evidence>
<feature type="chain" id="PRO_5043339201" description="Beta-hexosaminidase" evidence="10">
    <location>
        <begin position="21"/>
        <end position="549"/>
    </location>
</feature>
<dbReference type="SUPFAM" id="SSF51445">
    <property type="entry name" value="(Trans)glycosidases"/>
    <property type="match status" value="1"/>
</dbReference>
<evidence type="ECO:0000256" key="8">
    <source>
        <dbReference type="PIRSR" id="PIRSR001093-1"/>
    </source>
</evidence>
<feature type="domain" description="Glycoside hydrolase family 20 catalytic" evidence="11">
    <location>
        <begin position="197"/>
        <end position="511"/>
    </location>
</feature>
<feature type="active site" description="Proton donor" evidence="8">
    <location>
        <position position="353"/>
    </location>
</feature>
<evidence type="ECO:0000256" key="10">
    <source>
        <dbReference type="SAM" id="SignalP"/>
    </source>
</evidence>
<dbReference type="Gene3D" id="3.20.20.80">
    <property type="entry name" value="Glycosidases"/>
    <property type="match status" value="1"/>
</dbReference>
<organism evidence="13 14">
    <name type="scientific">Megalurothrips usitatus</name>
    <name type="common">bean blossom thrips</name>
    <dbReference type="NCBI Taxonomy" id="439358"/>
    <lineage>
        <taxon>Eukaryota</taxon>
        <taxon>Metazoa</taxon>
        <taxon>Ecdysozoa</taxon>
        <taxon>Arthropoda</taxon>
        <taxon>Hexapoda</taxon>
        <taxon>Insecta</taxon>
        <taxon>Pterygota</taxon>
        <taxon>Neoptera</taxon>
        <taxon>Paraneoptera</taxon>
        <taxon>Thysanoptera</taxon>
        <taxon>Terebrantia</taxon>
        <taxon>Thripoidea</taxon>
        <taxon>Thripidae</taxon>
        <taxon>Megalurothrips</taxon>
    </lineage>
</organism>
<dbReference type="FunFam" id="3.20.20.80:FF:000063">
    <property type="entry name" value="Beta-hexosaminidase"/>
    <property type="match status" value="1"/>
</dbReference>
<feature type="signal peptide" evidence="10">
    <location>
        <begin position="1"/>
        <end position="20"/>
    </location>
</feature>
<evidence type="ECO:0000256" key="6">
    <source>
        <dbReference type="ARBA" id="ARBA00023295"/>
    </source>
</evidence>
<dbReference type="GO" id="GO:0005975">
    <property type="term" value="P:carbohydrate metabolic process"/>
    <property type="evidence" value="ECO:0007669"/>
    <property type="project" value="InterPro"/>
</dbReference>
<accession>A0AAV7XEJ2</accession>
<feature type="compositionally biased region" description="Low complexity" evidence="9">
    <location>
        <begin position="86"/>
        <end position="103"/>
    </location>
</feature>
<dbReference type="EMBL" id="JAPTSV010000009">
    <property type="protein sequence ID" value="KAJ1524446.1"/>
    <property type="molecule type" value="Genomic_DNA"/>
</dbReference>
<feature type="region of interest" description="Disordered" evidence="9">
    <location>
        <begin position="86"/>
        <end position="105"/>
    </location>
</feature>
<evidence type="ECO:0000256" key="9">
    <source>
        <dbReference type="SAM" id="MobiDB-lite"/>
    </source>
</evidence>
<dbReference type="Pfam" id="PF00728">
    <property type="entry name" value="Glyco_hydro_20"/>
    <property type="match status" value="1"/>
</dbReference>
<dbReference type="InterPro" id="IPR017853">
    <property type="entry name" value="GH"/>
</dbReference>
<dbReference type="GO" id="GO:0006689">
    <property type="term" value="P:ganglioside catabolic process"/>
    <property type="evidence" value="ECO:0007669"/>
    <property type="project" value="TreeGrafter"/>
</dbReference>
<dbReference type="SUPFAM" id="SSF55545">
    <property type="entry name" value="beta-N-acetylhexosaminidase-like domain"/>
    <property type="match status" value="1"/>
</dbReference>
<dbReference type="Pfam" id="PF14845">
    <property type="entry name" value="Glycohydro_20b2"/>
    <property type="match status" value="1"/>
</dbReference>
<dbReference type="Proteomes" id="UP001075354">
    <property type="component" value="Chromosome 9"/>
</dbReference>
<dbReference type="PANTHER" id="PTHR22600">
    <property type="entry name" value="BETA-HEXOSAMINIDASE"/>
    <property type="match status" value="1"/>
</dbReference>
<dbReference type="PANTHER" id="PTHR22600:SF21">
    <property type="entry name" value="BETA-HEXOSAMINIDASE A"/>
    <property type="match status" value="1"/>
</dbReference>
<evidence type="ECO:0000259" key="11">
    <source>
        <dbReference type="Pfam" id="PF00728"/>
    </source>
</evidence>
<dbReference type="GO" id="GO:0016020">
    <property type="term" value="C:membrane"/>
    <property type="evidence" value="ECO:0007669"/>
    <property type="project" value="TreeGrafter"/>
</dbReference>
<comment type="caution">
    <text evidence="13">The sequence shown here is derived from an EMBL/GenBank/DDBJ whole genome shotgun (WGS) entry which is preliminary data.</text>
</comment>
<evidence type="ECO:0000313" key="13">
    <source>
        <dbReference type="EMBL" id="KAJ1524446.1"/>
    </source>
</evidence>
<dbReference type="PIRSF" id="PIRSF001093">
    <property type="entry name" value="B-hxosamndse_ab_euk"/>
    <property type="match status" value="1"/>
</dbReference>
<dbReference type="PRINTS" id="PR00738">
    <property type="entry name" value="GLHYDRLASE20"/>
</dbReference>
<evidence type="ECO:0000256" key="7">
    <source>
        <dbReference type="PIRNR" id="PIRNR001093"/>
    </source>
</evidence>
<evidence type="ECO:0000259" key="12">
    <source>
        <dbReference type="Pfam" id="PF14845"/>
    </source>
</evidence>
<proteinExistence type="inferred from homology"/>
<dbReference type="GO" id="GO:0005764">
    <property type="term" value="C:lysosome"/>
    <property type="evidence" value="ECO:0007669"/>
    <property type="project" value="TreeGrafter"/>
</dbReference>
<dbReference type="GO" id="GO:0030203">
    <property type="term" value="P:glycosaminoglycan metabolic process"/>
    <property type="evidence" value="ECO:0007669"/>
    <property type="project" value="TreeGrafter"/>
</dbReference>
<evidence type="ECO:0000256" key="4">
    <source>
        <dbReference type="ARBA" id="ARBA00022801"/>
    </source>
</evidence>
<dbReference type="InterPro" id="IPR029018">
    <property type="entry name" value="Hex-like_dom2"/>
</dbReference>
<comment type="similarity">
    <text evidence="2 7">Belongs to the glycosyl hydrolase 20 family.</text>
</comment>
<sequence length="549" mass="61513">MVPLAVLAALLLAAAGSAHAQILAPVPPGPSTFASRGEVVPKPASINKTAHFYVLRPANFQFVVLDHAITRYMRVLQQESYSRPRSAPRASAASAASAAPGRRQSWRSDPYFRGHLTSLRIELPGPCEPWPYPHMDEWYELLIDDKNREQSPLARLYVNTVWGALRGLETFVQLLSPSGDGSSLVVNVSAVTDSPRFPHRGLLLDTSRHFLPVDDIKLELDAMAAVKMNVLHWHIVDDQSFPWQSSLFPELSEKGAYEPGMTYSPEDVREVLQHARMRGIRVMAEFDTPGHTRSWGEGRPGLLSACHDVAGRPDGTFANIDPTKPENLDFLKQLFGEVAAAFPDRMLHLGGDEVPNFCWDSDPNILAYMENRGMSGDYRRLQADYLTWLTSEVQRLNRTPVVWQEAWQNGDFRPGDVIVHVWLGHAMDLMKEVTRRGFRALLSETWYLDHLGTSWQAMYRVDPRGFAAGPDQLRLVEGGEACMWGEMVDETNVHSRVWPRAAAVAERLWSPRTTTDLVSAGRRLEELVCRLRRRGVPASPANGPGYCPH</sequence>
<dbReference type="InterPro" id="IPR015883">
    <property type="entry name" value="Glyco_hydro_20_cat"/>
</dbReference>
<gene>
    <name evidence="13" type="ORF">ONE63_010943</name>
</gene>
<keyword evidence="6 7" id="KW-0326">Glycosidase</keyword>
<dbReference type="InterPro" id="IPR025705">
    <property type="entry name" value="Beta_hexosaminidase_sua/sub"/>
</dbReference>
<dbReference type="Gene3D" id="3.30.379.10">
    <property type="entry name" value="Chitobiase/beta-hexosaminidase domain 2-like"/>
    <property type="match status" value="1"/>
</dbReference>
<dbReference type="AlphaFoldDB" id="A0AAV7XEJ2"/>
<reference evidence="13" key="1">
    <citation type="submission" date="2022-12" db="EMBL/GenBank/DDBJ databases">
        <title>Chromosome-level genome assembly of the bean flower thrips Megalurothrips usitatus.</title>
        <authorList>
            <person name="Ma L."/>
            <person name="Liu Q."/>
            <person name="Li H."/>
            <person name="Cai W."/>
        </authorList>
    </citation>
    <scope>NUCLEOTIDE SEQUENCE</scope>
    <source>
        <strain evidence="13">Cailab_2022a</strain>
    </source>
</reference>